<dbReference type="InterPro" id="IPR005069">
    <property type="entry name" value="Nucl-diP-sugar_transferase"/>
</dbReference>
<dbReference type="OrthoDB" id="540503at2759"/>
<name>A0A1Y1HWG2_KLENI</name>
<dbReference type="OMA" id="RDPMEFF"/>
<proteinExistence type="predicted"/>
<feature type="domain" description="Nucleotide-diphospho-sugar transferase" evidence="1">
    <location>
        <begin position="55"/>
        <end position="274"/>
    </location>
</feature>
<dbReference type="AlphaFoldDB" id="A0A1Y1HWG2"/>
<keyword evidence="3" id="KW-1185">Reference proteome</keyword>
<dbReference type="PANTHER" id="PTHR47032:SF1">
    <property type="entry name" value="UDP-D-XYLOSE:L-FUCOSE ALPHA-1,3-D-XYLOSYLTRANSFERASE-RELATED"/>
    <property type="match status" value="1"/>
</dbReference>
<evidence type="ECO:0000259" key="1">
    <source>
        <dbReference type="Pfam" id="PF03407"/>
    </source>
</evidence>
<dbReference type="Proteomes" id="UP000054558">
    <property type="component" value="Unassembled WGS sequence"/>
</dbReference>
<reference evidence="2 3" key="1">
    <citation type="journal article" date="2014" name="Nat. Commun.">
        <title>Klebsormidium flaccidum genome reveals primary factors for plant terrestrial adaptation.</title>
        <authorList>
            <person name="Hori K."/>
            <person name="Maruyama F."/>
            <person name="Fujisawa T."/>
            <person name="Togashi T."/>
            <person name="Yamamoto N."/>
            <person name="Seo M."/>
            <person name="Sato S."/>
            <person name="Yamada T."/>
            <person name="Mori H."/>
            <person name="Tajima N."/>
            <person name="Moriyama T."/>
            <person name="Ikeuchi M."/>
            <person name="Watanabe M."/>
            <person name="Wada H."/>
            <person name="Kobayashi K."/>
            <person name="Saito M."/>
            <person name="Masuda T."/>
            <person name="Sasaki-Sekimoto Y."/>
            <person name="Mashiguchi K."/>
            <person name="Awai K."/>
            <person name="Shimojima M."/>
            <person name="Masuda S."/>
            <person name="Iwai M."/>
            <person name="Nobusawa T."/>
            <person name="Narise T."/>
            <person name="Kondo S."/>
            <person name="Saito H."/>
            <person name="Sato R."/>
            <person name="Murakawa M."/>
            <person name="Ihara Y."/>
            <person name="Oshima-Yamada Y."/>
            <person name="Ohtaka K."/>
            <person name="Satoh M."/>
            <person name="Sonobe K."/>
            <person name="Ishii M."/>
            <person name="Ohtani R."/>
            <person name="Kanamori-Sato M."/>
            <person name="Honoki R."/>
            <person name="Miyazaki D."/>
            <person name="Mochizuki H."/>
            <person name="Umetsu J."/>
            <person name="Higashi K."/>
            <person name="Shibata D."/>
            <person name="Kamiya Y."/>
            <person name="Sato N."/>
            <person name="Nakamura Y."/>
            <person name="Tabata S."/>
            <person name="Ida S."/>
            <person name="Kurokawa K."/>
            <person name="Ohta H."/>
        </authorList>
    </citation>
    <scope>NUCLEOTIDE SEQUENCE [LARGE SCALE GENOMIC DNA]</scope>
    <source>
        <strain evidence="2 3">NIES-2285</strain>
    </source>
</reference>
<protein>
    <recommendedName>
        <fullName evidence="1">Nucleotide-diphospho-sugar transferase domain-containing protein</fullName>
    </recommendedName>
</protein>
<gene>
    <name evidence="2" type="ORF">KFL_001310140</name>
</gene>
<organism evidence="2 3">
    <name type="scientific">Klebsormidium nitens</name>
    <name type="common">Green alga</name>
    <name type="synonym">Ulothrix nitens</name>
    <dbReference type="NCBI Taxonomy" id="105231"/>
    <lineage>
        <taxon>Eukaryota</taxon>
        <taxon>Viridiplantae</taxon>
        <taxon>Streptophyta</taxon>
        <taxon>Klebsormidiophyceae</taxon>
        <taxon>Klebsormidiales</taxon>
        <taxon>Klebsormidiaceae</taxon>
        <taxon>Klebsormidium</taxon>
    </lineage>
</organism>
<dbReference type="Pfam" id="PF03407">
    <property type="entry name" value="Nucleotid_trans"/>
    <property type="match status" value="1"/>
</dbReference>
<dbReference type="STRING" id="105231.A0A1Y1HWG2"/>
<sequence>MLRWNKGISDTDRPLAEAVAAIAVDNTIIVSLVNSGYLDFAENWMISISRQGFGDRVLLFAEDQEAFDHIDARWPGHVIMYNYSSIPRAGESAHDFGSLGFFLMTERRPDYLRAVLRLGVNVLYNDLDMVWLKNPFTAFTGDFDVWVNDDWTDDTGLEAVHPLQKDRRFPSHYHPNICSCLLYMRPTAQSYQLLDTWAGLMSLKDWKPPIQDQPFFNKALNMLKDLKVGILPQRQFPAGCLYFADDYWRDAFGDEAALVHNNWIVGHDVKRQRFQNLGIWFVKQL</sequence>
<evidence type="ECO:0000313" key="2">
    <source>
        <dbReference type="EMBL" id="GAQ82984.1"/>
    </source>
</evidence>
<accession>A0A1Y1HWG2</accession>
<evidence type="ECO:0000313" key="3">
    <source>
        <dbReference type="Proteomes" id="UP000054558"/>
    </source>
</evidence>
<dbReference type="PANTHER" id="PTHR47032">
    <property type="entry name" value="UDP-D-XYLOSE:L-FUCOSE ALPHA-1,3-D-XYLOSYLTRANSFERASE-RELATED"/>
    <property type="match status" value="1"/>
</dbReference>
<dbReference type="EMBL" id="DF237080">
    <property type="protein sequence ID" value="GAQ82984.1"/>
    <property type="molecule type" value="Genomic_DNA"/>
</dbReference>
<dbReference type="GO" id="GO:0016757">
    <property type="term" value="F:glycosyltransferase activity"/>
    <property type="evidence" value="ECO:0000318"/>
    <property type="project" value="GO_Central"/>
</dbReference>
<dbReference type="GO" id="GO:0005794">
    <property type="term" value="C:Golgi apparatus"/>
    <property type="evidence" value="ECO:0000318"/>
    <property type="project" value="GO_Central"/>
</dbReference>
<dbReference type="InterPro" id="IPR052636">
    <property type="entry name" value="UDP-D-xylose:L-fucose_XylT"/>
</dbReference>